<dbReference type="InterPro" id="IPR058003">
    <property type="entry name" value="Phage_gp12"/>
</dbReference>
<proteinExistence type="predicted"/>
<name>A0A2D0Z1V6_9CAUD</name>
<reference evidence="1 2" key="1">
    <citation type="journal article" date="2017" name="Sci. Rep.">
        <title>Analysis of the CRISPR-Cas system in bacteriophages active on epidemic strains of Vibrio cholerae in Bangladesh.</title>
        <authorList>
            <person name="Naser I.B."/>
            <person name="Hoque M.M."/>
            <person name="Nahid M.A."/>
            <person name="Tareq T.M."/>
            <person name="Rocky M.K."/>
            <person name="Faruque S.M."/>
        </authorList>
    </citation>
    <scope>NUCLEOTIDE SEQUENCE [LARGE SCALE GENOMIC DNA]</scope>
</reference>
<evidence type="ECO:0000313" key="2">
    <source>
        <dbReference type="Proteomes" id="UP000241796"/>
    </source>
</evidence>
<accession>A0A2D0Z1V6</accession>
<dbReference type="Pfam" id="PF25675">
    <property type="entry name" value="Phage_nozzle"/>
    <property type="match status" value="1"/>
</dbReference>
<dbReference type="EMBL" id="KY883646">
    <property type="protein sequence ID" value="ASV43037.1"/>
    <property type="molecule type" value="Genomic_DNA"/>
</dbReference>
<sequence length="94" mass="10484">MQLRRAWVNYDKSGNFRVEVNNQGRTFTYNMTGNRLSTNELILGDESLDTGQFRYAVSGNATQVTVSLISDTPNPLSIIGGGWEGYYVRRSSGI</sequence>
<dbReference type="Proteomes" id="UP000241796">
    <property type="component" value="Segment"/>
</dbReference>
<organism evidence="1 2">
    <name type="scientific">Vibrio phage JSF32</name>
    <dbReference type="NCBI Taxonomy" id="1983609"/>
    <lineage>
        <taxon>Viruses</taxon>
        <taxon>Duplodnaviria</taxon>
        <taxon>Heunggongvirae</taxon>
        <taxon>Uroviricota</taxon>
        <taxon>Caudoviricetes</taxon>
        <taxon>Autographivirales</taxon>
        <taxon>Autotranscriptaviridae</taxon>
        <taxon>Studiervirinae</taxon>
        <taxon>Chatterjeevirus</taxon>
        <taxon>Chatterjeevirus ICP3</taxon>
    </lineage>
</organism>
<evidence type="ECO:0000313" key="1">
    <source>
        <dbReference type="EMBL" id="ASV43037.1"/>
    </source>
</evidence>
<protein>
    <submittedName>
        <fullName evidence="1">Tail tubular protein B</fullName>
    </submittedName>
</protein>